<dbReference type="Proteomes" id="UP000640052">
    <property type="component" value="Unassembled WGS sequence"/>
</dbReference>
<name>A0A919QDY0_9ACTN</name>
<dbReference type="InterPro" id="IPR029063">
    <property type="entry name" value="SAM-dependent_MTases_sf"/>
</dbReference>
<gene>
    <name evidence="1" type="ORF">Aph01nite_40030</name>
</gene>
<keyword evidence="2" id="KW-1185">Reference proteome</keyword>
<comment type="caution">
    <text evidence="1">The sequence shown here is derived from an EMBL/GenBank/DDBJ whole genome shotgun (WGS) entry which is preliminary data.</text>
</comment>
<dbReference type="InterPro" id="IPR006764">
    <property type="entry name" value="SAM_dep_MeTrfase_SAV2177_type"/>
</dbReference>
<reference evidence="1" key="1">
    <citation type="submission" date="2021-01" db="EMBL/GenBank/DDBJ databases">
        <title>Whole genome shotgun sequence of Acrocarpospora phusangensis NBRC 108782.</title>
        <authorList>
            <person name="Komaki H."/>
            <person name="Tamura T."/>
        </authorList>
    </citation>
    <scope>NUCLEOTIDE SEQUENCE</scope>
    <source>
        <strain evidence="1">NBRC 108782</strain>
    </source>
</reference>
<proteinExistence type="predicted"/>
<dbReference type="CDD" id="cd02440">
    <property type="entry name" value="AdoMet_MTases"/>
    <property type="match status" value="1"/>
</dbReference>
<evidence type="ECO:0008006" key="3">
    <source>
        <dbReference type="Google" id="ProtNLM"/>
    </source>
</evidence>
<organism evidence="1 2">
    <name type="scientific">Acrocarpospora phusangensis</name>
    <dbReference type="NCBI Taxonomy" id="1070424"/>
    <lineage>
        <taxon>Bacteria</taxon>
        <taxon>Bacillati</taxon>
        <taxon>Actinomycetota</taxon>
        <taxon>Actinomycetes</taxon>
        <taxon>Streptosporangiales</taxon>
        <taxon>Streptosporangiaceae</taxon>
        <taxon>Acrocarpospora</taxon>
    </lineage>
</organism>
<evidence type="ECO:0000313" key="2">
    <source>
        <dbReference type="Proteomes" id="UP000640052"/>
    </source>
</evidence>
<dbReference type="SUPFAM" id="SSF53335">
    <property type="entry name" value="S-adenosyl-L-methionine-dependent methyltransferases"/>
    <property type="match status" value="1"/>
</dbReference>
<dbReference type="AlphaFoldDB" id="A0A919QDY0"/>
<dbReference type="Gene3D" id="3.40.50.150">
    <property type="entry name" value="Vaccinia Virus protein VP39"/>
    <property type="match status" value="1"/>
</dbReference>
<dbReference type="Pfam" id="PF04672">
    <property type="entry name" value="Methyltransf_19"/>
    <property type="match status" value="1"/>
</dbReference>
<dbReference type="EMBL" id="BOOA01000031">
    <property type="protein sequence ID" value="GIH25693.1"/>
    <property type="molecule type" value="Genomic_DNA"/>
</dbReference>
<protein>
    <recommendedName>
        <fullName evidence="3">SAM-dependent methyltransferase</fullName>
    </recommendedName>
</protein>
<accession>A0A919QDY0</accession>
<dbReference type="RefSeq" id="WP_204042393.1">
    <property type="nucleotide sequence ID" value="NZ_BOOA01000031.1"/>
</dbReference>
<dbReference type="PIRSF" id="PIRSF017393">
    <property type="entry name" value="MTase_SAV2177"/>
    <property type="match status" value="1"/>
</dbReference>
<evidence type="ECO:0000313" key="1">
    <source>
        <dbReference type="EMBL" id="GIH25693.1"/>
    </source>
</evidence>
<sequence>MADRNPPGGVDVSTPNSARIYDYMLGGKDNFAVDRAAAAEILNVFPESREGARANRKFLGDAVRFMARSGIRQFLDIGAGLPTQDNVHQVARQEAPDARVVYVDRDPVVCVHGRAILASDAGVSMVEADLADGEKVTAGASETGLIDWSQPLGVLMAGVLHHLPDPYDQVAKIREAMAPGSYLVISHMTVQESRRGDTDVVNDTFTTPRGGGLFPRTVEEIDRFFGDFERLDTLDFIEASVLRRFAALGWGGVARKP</sequence>